<dbReference type="OrthoDB" id="416781at2759"/>
<sequence length="1291" mass="144462">AAAQLNQHMCSQDAQALSDHGLECAREVLYAHRLRLALHQEKDGAAWTYDQWWFAFQESLYAQEVLREHCNKFEGIPVVSNVVDKLHDVLLQIHSGLTLKGKGLRKPRQVLGVNLTEAAMFEVATHLILQDGLAADSIERLRHLCYVCRFTFSGCYNNRVAELLVFLEGVQVLLRGESLPASLLGNPSSRALFPLDDPVVPARCPDVAPPVEEVPVDQSWWPQLQTFLDNEMALQLEEKFPAPVPLSCDYKAGLKHFALWQICWSKHAGHKGFVAAQDLRSLVQLVLLHGPKTNAAELAGVEYLVLQPLVKEYFPSGWSTGTHPKHPAAYEAQSVAFTKGWTRGLAFVLAAVFLVDQDLVEDYKSKQPDQFARFCLLHGTVTREFGNELGRIAANRDLTMASVITRSKPNAFNALHQLQRRTVQGQSLQDILGSYSNTKNSRQSILGMSPAESAAVINLVNHLPEAAVQLLEKAARQFGMFKGAFNHQFLAAVELRLRHEPKVIANDWRSMLRNDADSILLAVQRVIYNYENTPSGLRKAAGQPEAARMCRIARCWILAREKIQAKLPDSLFQAEVSHFDKLFLKGSFDEWLDRMCEECPAQIDVEELAEVKLLMARHQDSLQKETLKKAETVRHQVAIATFSKMNHDLQEDQNALEEWAKAERLRKSSWENVVLTHKRKRYVRGQKAVKNYTDVYLRIRLSELKYTDMRLAEWRAAVDAASHTTSDARALLVVLDLSVSPSNSEIDDMIDTACNLLHQNKEHVLLLYKPAKYTGQSTRSQLSAQRRMEDRLLTNGVNMECEVSLAYEVANRHGNDRRPLGGRARLCFSEKAGTKHTPMLLQGKGAQGSITDIPLLRAREMRRLQAPGELGDGTEGYNLSPAARCTHRGPAAVEKMLQSLLLDSGLDKGGLHLDILEFNTSNTGDWSEACFRMQMKRSTDSKIPFISYLGLTRESDTQKAVQAHMEALLMQEWWPLQPDAGPAEPASSTQTEKPELILGSFVDGRPQVSELVAGKFDEDPVHRDNWNATISQFRIFLAKTVYPVLDSTLATTQGTNAGASSRSGRDTTVSPNARPYPGKTLPTTTAAEWSEENVLFTVKATRQLPALHVTKDFVLYASKDETLHRGSSLELEPCELFGFNLGDLAKSGQPMDEKTSIAWNAQDDMTKVIFMNQEANADEAAKTLMTICEVRWESFKADIPDLSVQGYKTTPILKNLPDGSQQEAFLRCTLERDTENYIAYHPHAAPDSQIASGQLKRAVLGAAFSGCFEKIYESPYLEVIWECACKKPLQP</sequence>
<feature type="non-terminal residue" evidence="2">
    <location>
        <position position="1"/>
    </location>
</feature>
<keyword evidence="3" id="KW-1185">Reference proteome</keyword>
<feature type="compositionally biased region" description="Polar residues" evidence="1">
    <location>
        <begin position="1053"/>
        <end position="1071"/>
    </location>
</feature>
<accession>A0A812PW11</accession>
<dbReference type="EMBL" id="CAJNIZ010014755">
    <property type="protein sequence ID" value="CAE7365914.1"/>
    <property type="molecule type" value="Genomic_DNA"/>
</dbReference>
<gene>
    <name evidence="2" type="ORF">SPIL2461_LOCUS8830</name>
</gene>
<reference evidence="2" key="1">
    <citation type="submission" date="2021-02" db="EMBL/GenBank/DDBJ databases">
        <authorList>
            <person name="Dougan E. K."/>
            <person name="Rhodes N."/>
            <person name="Thang M."/>
            <person name="Chan C."/>
        </authorList>
    </citation>
    <scope>NUCLEOTIDE SEQUENCE</scope>
</reference>
<organism evidence="2 3">
    <name type="scientific">Symbiodinium pilosum</name>
    <name type="common">Dinoflagellate</name>
    <dbReference type="NCBI Taxonomy" id="2952"/>
    <lineage>
        <taxon>Eukaryota</taxon>
        <taxon>Sar</taxon>
        <taxon>Alveolata</taxon>
        <taxon>Dinophyceae</taxon>
        <taxon>Suessiales</taxon>
        <taxon>Symbiodiniaceae</taxon>
        <taxon>Symbiodinium</taxon>
    </lineage>
</organism>
<evidence type="ECO:0000313" key="3">
    <source>
        <dbReference type="Proteomes" id="UP000649617"/>
    </source>
</evidence>
<protein>
    <submittedName>
        <fullName evidence="2">Uncharacterized protein</fullName>
    </submittedName>
</protein>
<name>A0A812PW11_SYMPI</name>
<feature type="region of interest" description="Disordered" evidence="1">
    <location>
        <begin position="1053"/>
        <end position="1083"/>
    </location>
</feature>
<evidence type="ECO:0000256" key="1">
    <source>
        <dbReference type="SAM" id="MobiDB-lite"/>
    </source>
</evidence>
<evidence type="ECO:0000313" key="2">
    <source>
        <dbReference type="EMBL" id="CAE7365914.1"/>
    </source>
</evidence>
<dbReference type="Proteomes" id="UP000649617">
    <property type="component" value="Unassembled WGS sequence"/>
</dbReference>
<proteinExistence type="predicted"/>
<comment type="caution">
    <text evidence="2">The sequence shown here is derived from an EMBL/GenBank/DDBJ whole genome shotgun (WGS) entry which is preliminary data.</text>
</comment>